<dbReference type="KEGG" id="cai:Caci_6025"/>
<evidence type="ECO:0000256" key="3">
    <source>
        <dbReference type="ARBA" id="ARBA00022692"/>
    </source>
</evidence>
<dbReference type="Gene3D" id="1.10.3730.20">
    <property type="match status" value="1"/>
</dbReference>
<feature type="domain" description="EamA" evidence="7">
    <location>
        <begin position="7"/>
        <end position="131"/>
    </location>
</feature>
<feature type="transmembrane region" description="Helical" evidence="6">
    <location>
        <begin position="118"/>
        <end position="135"/>
    </location>
</feature>
<feature type="transmembrane region" description="Helical" evidence="6">
    <location>
        <begin position="141"/>
        <end position="160"/>
    </location>
</feature>
<proteinExistence type="inferred from homology"/>
<feature type="transmembrane region" description="Helical" evidence="6">
    <location>
        <begin position="34"/>
        <end position="52"/>
    </location>
</feature>
<feature type="transmembrane region" description="Helical" evidence="6">
    <location>
        <begin position="7"/>
        <end position="28"/>
    </location>
</feature>
<feature type="transmembrane region" description="Helical" evidence="6">
    <location>
        <begin position="88"/>
        <end position="109"/>
    </location>
</feature>
<dbReference type="SUPFAM" id="SSF103481">
    <property type="entry name" value="Multidrug resistance efflux transporter EmrE"/>
    <property type="match status" value="2"/>
</dbReference>
<gene>
    <name evidence="8" type="ordered locus">Caci_6025</name>
</gene>
<evidence type="ECO:0000256" key="1">
    <source>
        <dbReference type="ARBA" id="ARBA00004141"/>
    </source>
</evidence>
<dbReference type="HOGENOM" id="CLU_033863_20_1_11"/>
<evidence type="ECO:0000313" key="8">
    <source>
        <dbReference type="EMBL" id="ACU74882.1"/>
    </source>
</evidence>
<evidence type="ECO:0000256" key="2">
    <source>
        <dbReference type="ARBA" id="ARBA00007362"/>
    </source>
</evidence>
<feature type="transmembrane region" description="Helical" evidence="6">
    <location>
        <begin position="172"/>
        <end position="191"/>
    </location>
</feature>
<accession>C7QGK2</accession>
<comment type="similarity">
    <text evidence="2">Belongs to the EamA transporter family.</text>
</comment>
<reference evidence="8 9" key="1">
    <citation type="journal article" date="2009" name="Stand. Genomic Sci.">
        <title>Complete genome sequence of Catenulispora acidiphila type strain (ID 139908).</title>
        <authorList>
            <person name="Copeland A."/>
            <person name="Lapidus A."/>
            <person name="Glavina Del Rio T."/>
            <person name="Nolan M."/>
            <person name="Lucas S."/>
            <person name="Chen F."/>
            <person name="Tice H."/>
            <person name="Cheng J.F."/>
            <person name="Bruce D."/>
            <person name="Goodwin L."/>
            <person name="Pitluck S."/>
            <person name="Mikhailova N."/>
            <person name="Pati A."/>
            <person name="Ivanova N."/>
            <person name="Mavromatis K."/>
            <person name="Chen A."/>
            <person name="Palaniappan K."/>
            <person name="Chain P."/>
            <person name="Land M."/>
            <person name="Hauser L."/>
            <person name="Chang Y.J."/>
            <person name="Jeffries C.D."/>
            <person name="Chertkov O."/>
            <person name="Brettin T."/>
            <person name="Detter J.C."/>
            <person name="Han C."/>
            <person name="Ali Z."/>
            <person name="Tindall B.J."/>
            <person name="Goker M."/>
            <person name="Bristow J."/>
            <person name="Eisen J.A."/>
            <person name="Markowitz V."/>
            <person name="Hugenholtz P."/>
            <person name="Kyrpides N.C."/>
            <person name="Klenk H.P."/>
        </authorList>
    </citation>
    <scope>NUCLEOTIDE SEQUENCE [LARGE SCALE GENOMIC DNA]</scope>
    <source>
        <strain evidence="9">DSM 44928 / JCM 14897 / NBRC 102108 / NRRL B-24433 / ID139908</strain>
    </source>
</reference>
<dbReference type="RefSeq" id="WP_015794611.1">
    <property type="nucleotide sequence ID" value="NC_013131.1"/>
</dbReference>
<keyword evidence="4 6" id="KW-1133">Transmembrane helix</keyword>
<dbReference type="GO" id="GO:0016020">
    <property type="term" value="C:membrane"/>
    <property type="evidence" value="ECO:0007669"/>
    <property type="project" value="UniProtKB-SubCell"/>
</dbReference>
<evidence type="ECO:0000259" key="7">
    <source>
        <dbReference type="Pfam" id="PF00892"/>
    </source>
</evidence>
<sequence precursor="true">MRNPRHIALALAVVVIWGVNFVAIGHALEGFPPILLAALRFALTGTAALFFPRPKEVRWYWIAGISAFMFFGQYVLLFTAMAHGMPDGLASLVLQSQAPFTVLAAALLLGEKTGPRQVAGIAAAVAGLVVIGAGRGGNVPLSSLLLAVGAGASWALGSICNRKAGATNGFALMVWASLYAAPPLFLTSLLSEGPHRIGHAFAHLHAGPVVGLLYVVLLSTFVGMGAWVVLITKYPASAVAPYTLGVPPVGILAALIANGERMTALEIAGSLVVLGGLVAIVWPRRSARGTSARRFRRPRIVPDPSVAAATVEESTHAAA</sequence>
<evidence type="ECO:0000256" key="5">
    <source>
        <dbReference type="ARBA" id="ARBA00023136"/>
    </source>
</evidence>
<feature type="transmembrane region" description="Helical" evidence="6">
    <location>
        <begin position="211"/>
        <end position="232"/>
    </location>
</feature>
<name>C7QGK2_CATAD</name>
<dbReference type="InterPro" id="IPR037185">
    <property type="entry name" value="EmrE-like"/>
</dbReference>
<dbReference type="EMBL" id="CP001700">
    <property type="protein sequence ID" value="ACU74882.1"/>
    <property type="molecule type" value="Genomic_DNA"/>
</dbReference>
<dbReference type="Proteomes" id="UP000000851">
    <property type="component" value="Chromosome"/>
</dbReference>
<keyword evidence="3 6" id="KW-0812">Transmembrane</keyword>
<dbReference type="Pfam" id="PF00892">
    <property type="entry name" value="EamA"/>
    <property type="match status" value="2"/>
</dbReference>
<feature type="transmembrane region" description="Helical" evidence="6">
    <location>
        <begin position="239"/>
        <end position="257"/>
    </location>
</feature>
<keyword evidence="9" id="KW-1185">Reference proteome</keyword>
<dbReference type="PANTHER" id="PTHR32322">
    <property type="entry name" value="INNER MEMBRANE TRANSPORTER"/>
    <property type="match status" value="1"/>
</dbReference>
<protein>
    <recommendedName>
        <fullName evidence="7">EamA domain-containing protein</fullName>
    </recommendedName>
</protein>
<evidence type="ECO:0000256" key="4">
    <source>
        <dbReference type="ARBA" id="ARBA00022989"/>
    </source>
</evidence>
<dbReference type="InParanoid" id="C7QGK2"/>
<dbReference type="STRING" id="479433.Caci_6025"/>
<feature type="transmembrane region" description="Helical" evidence="6">
    <location>
        <begin position="59"/>
        <end position="82"/>
    </location>
</feature>
<comment type="subcellular location">
    <subcellularLocation>
        <location evidence="1">Membrane</location>
        <topology evidence="1">Multi-pass membrane protein</topology>
    </subcellularLocation>
</comment>
<evidence type="ECO:0000313" key="9">
    <source>
        <dbReference type="Proteomes" id="UP000000851"/>
    </source>
</evidence>
<organism evidence="8 9">
    <name type="scientific">Catenulispora acidiphila (strain DSM 44928 / JCM 14897 / NBRC 102108 / NRRL B-24433 / ID139908)</name>
    <dbReference type="NCBI Taxonomy" id="479433"/>
    <lineage>
        <taxon>Bacteria</taxon>
        <taxon>Bacillati</taxon>
        <taxon>Actinomycetota</taxon>
        <taxon>Actinomycetes</taxon>
        <taxon>Catenulisporales</taxon>
        <taxon>Catenulisporaceae</taxon>
        <taxon>Catenulispora</taxon>
    </lineage>
</organism>
<feature type="transmembrane region" description="Helical" evidence="6">
    <location>
        <begin position="263"/>
        <end position="283"/>
    </location>
</feature>
<dbReference type="OrthoDB" id="9812521at2"/>
<keyword evidence="5 6" id="KW-0472">Membrane</keyword>
<dbReference type="eggNOG" id="COG0697">
    <property type="taxonomic scope" value="Bacteria"/>
</dbReference>
<dbReference type="PANTHER" id="PTHR32322:SF9">
    <property type="entry name" value="AMINO-ACID METABOLITE EFFLUX PUMP-RELATED"/>
    <property type="match status" value="1"/>
</dbReference>
<dbReference type="AlphaFoldDB" id="C7QGK2"/>
<dbReference type="InterPro" id="IPR000620">
    <property type="entry name" value="EamA_dom"/>
</dbReference>
<dbReference type="InterPro" id="IPR050638">
    <property type="entry name" value="AA-Vitamin_Transporters"/>
</dbReference>
<evidence type="ECO:0000256" key="6">
    <source>
        <dbReference type="SAM" id="Phobius"/>
    </source>
</evidence>
<feature type="domain" description="EamA" evidence="7">
    <location>
        <begin position="143"/>
        <end position="281"/>
    </location>
</feature>